<reference evidence="3" key="1">
    <citation type="submission" date="2016-11" db="UniProtKB">
        <authorList>
            <consortium name="WormBaseParasite"/>
        </authorList>
    </citation>
    <scope>IDENTIFICATION</scope>
</reference>
<dbReference type="InterPro" id="IPR036259">
    <property type="entry name" value="MFS_trans_sf"/>
</dbReference>
<name>A0A1I7V2Y0_9PELO</name>
<feature type="transmembrane region" description="Helical" evidence="1">
    <location>
        <begin position="341"/>
        <end position="363"/>
    </location>
</feature>
<proteinExistence type="predicted"/>
<feature type="transmembrane region" description="Helical" evidence="1">
    <location>
        <begin position="156"/>
        <end position="174"/>
    </location>
</feature>
<keyword evidence="1" id="KW-0472">Membrane</keyword>
<organism evidence="2 3">
    <name type="scientific">Caenorhabditis tropicalis</name>
    <dbReference type="NCBI Taxonomy" id="1561998"/>
    <lineage>
        <taxon>Eukaryota</taxon>
        <taxon>Metazoa</taxon>
        <taxon>Ecdysozoa</taxon>
        <taxon>Nematoda</taxon>
        <taxon>Chromadorea</taxon>
        <taxon>Rhabditida</taxon>
        <taxon>Rhabditina</taxon>
        <taxon>Rhabditomorpha</taxon>
        <taxon>Rhabditoidea</taxon>
        <taxon>Rhabditidae</taxon>
        <taxon>Peloderinae</taxon>
        <taxon>Caenorhabditis</taxon>
    </lineage>
</organism>
<feature type="transmembrane region" description="Helical" evidence="1">
    <location>
        <begin position="66"/>
        <end position="85"/>
    </location>
</feature>
<keyword evidence="2" id="KW-1185">Reference proteome</keyword>
<sequence>MKSPEVMKNNGTHEYFFSKCLENDDDNLIQVADDADFVKIPIPKGELSIVTNALLMFASTTVSPRSLTLCCLGVISVAHFVMAHLVSQLQISIFLAQSFTEVFRTVVAVTLAESVPKFHRMPALVLLELVRASARTFSTLFVRLPSDTSLNMANCFEVFGFITILLAIVVYHTFQDSLYSLLARSKTNHMQDQVTHMFKKAGISLAPDAVIDQIAFENFENNDNPIEILVKTLKTFKLIQEVLVCGVISGASLAVNAFVEAETNKHGEVMFFEKSLIPVATYTISGILLLILGFLMPKKRILPVILVIPVLFVTTSALFLIPHWFHVVDECSLNIIVDKKIFPLYLAIGVFTSALTDIIRFYVKLHLLEVMPVLIRAPIISVHYFVQYSFDGNVREVCFRVIF</sequence>
<dbReference type="AlphaFoldDB" id="A0A1I7V2Y0"/>
<feature type="transmembrane region" description="Helical" evidence="1">
    <location>
        <begin position="279"/>
        <end position="296"/>
    </location>
</feature>
<keyword evidence="1" id="KW-0812">Transmembrane</keyword>
<evidence type="ECO:0000313" key="3">
    <source>
        <dbReference type="WBParaSite" id="Csp11.Scaffold630.g21857.t1"/>
    </source>
</evidence>
<evidence type="ECO:0000313" key="2">
    <source>
        <dbReference type="Proteomes" id="UP000095282"/>
    </source>
</evidence>
<protein>
    <submittedName>
        <fullName evidence="3">Solute carrier family 26 member 6</fullName>
    </submittedName>
</protein>
<dbReference type="SUPFAM" id="SSF103473">
    <property type="entry name" value="MFS general substrate transporter"/>
    <property type="match status" value="1"/>
</dbReference>
<dbReference type="Proteomes" id="UP000095282">
    <property type="component" value="Unplaced"/>
</dbReference>
<keyword evidence="1" id="KW-1133">Transmembrane helix</keyword>
<evidence type="ECO:0000256" key="1">
    <source>
        <dbReference type="SAM" id="Phobius"/>
    </source>
</evidence>
<dbReference type="STRING" id="1561998.A0A1I7V2Y0"/>
<dbReference type="eggNOG" id="ENOG502TKKH">
    <property type="taxonomic scope" value="Eukaryota"/>
</dbReference>
<accession>A0A1I7V2Y0</accession>
<feature type="transmembrane region" description="Helical" evidence="1">
    <location>
        <begin position="238"/>
        <end position="259"/>
    </location>
</feature>
<feature type="transmembrane region" description="Helical" evidence="1">
    <location>
        <begin position="301"/>
        <end position="321"/>
    </location>
</feature>
<dbReference type="WBParaSite" id="Csp11.Scaffold630.g21857.t1">
    <property type="protein sequence ID" value="Csp11.Scaffold630.g21857.t1"/>
    <property type="gene ID" value="Csp11.Scaffold630.g21857"/>
</dbReference>